<feature type="transmembrane region" description="Helical" evidence="1">
    <location>
        <begin position="43"/>
        <end position="62"/>
    </location>
</feature>
<evidence type="ECO:0000313" key="3">
    <source>
        <dbReference type="Proteomes" id="UP000199360"/>
    </source>
</evidence>
<keyword evidence="1" id="KW-0472">Membrane</keyword>
<dbReference type="Proteomes" id="UP000199360">
    <property type="component" value="Unassembled WGS sequence"/>
</dbReference>
<protein>
    <submittedName>
        <fullName evidence="2">Uncharacterized protein</fullName>
    </submittedName>
</protein>
<feature type="transmembrane region" description="Helical" evidence="1">
    <location>
        <begin position="6"/>
        <end position="22"/>
    </location>
</feature>
<gene>
    <name evidence="2" type="ORF">GA0070213_112158</name>
</gene>
<keyword evidence="1" id="KW-1133">Transmembrane helix</keyword>
<keyword evidence="1" id="KW-0812">Transmembrane</keyword>
<sequence length="107" mass="11761">MILYEGAVQVVPVLLIALFIETRSVDRQRSRTMRRWEKAQDRVYAALGLAAFMVSLLVVADIATGSPVTKAIVIATLSGCMGMLYVRISQRLALDPGRRHDQASGDN</sequence>
<organism evidence="2 3">
    <name type="scientific">Micromonospora humi</name>
    <dbReference type="NCBI Taxonomy" id="745366"/>
    <lineage>
        <taxon>Bacteria</taxon>
        <taxon>Bacillati</taxon>
        <taxon>Actinomycetota</taxon>
        <taxon>Actinomycetes</taxon>
        <taxon>Micromonosporales</taxon>
        <taxon>Micromonosporaceae</taxon>
        <taxon>Micromonospora</taxon>
    </lineage>
</organism>
<dbReference type="OrthoDB" id="5118594at2"/>
<name>A0A1C5JP34_9ACTN</name>
<proteinExistence type="predicted"/>
<feature type="transmembrane region" description="Helical" evidence="1">
    <location>
        <begin position="68"/>
        <end position="88"/>
    </location>
</feature>
<dbReference type="EMBL" id="FMDM01000012">
    <property type="protein sequence ID" value="SCG72277.1"/>
    <property type="molecule type" value="Genomic_DNA"/>
</dbReference>
<reference evidence="3" key="1">
    <citation type="submission" date="2016-06" db="EMBL/GenBank/DDBJ databases">
        <authorList>
            <person name="Varghese N."/>
            <person name="Submissions Spin"/>
        </authorList>
    </citation>
    <scope>NUCLEOTIDE SEQUENCE [LARGE SCALE GENOMIC DNA]</scope>
    <source>
        <strain evidence="3">DSM 45647</strain>
    </source>
</reference>
<dbReference type="RefSeq" id="WP_091068050.1">
    <property type="nucleotide sequence ID" value="NZ_FMDM01000012.1"/>
</dbReference>
<dbReference type="AlphaFoldDB" id="A0A1C5JP34"/>
<keyword evidence="3" id="KW-1185">Reference proteome</keyword>
<accession>A0A1C5JP34</accession>
<evidence type="ECO:0000313" key="2">
    <source>
        <dbReference type="EMBL" id="SCG72277.1"/>
    </source>
</evidence>
<evidence type="ECO:0000256" key="1">
    <source>
        <dbReference type="SAM" id="Phobius"/>
    </source>
</evidence>